<reference evidence="2" key="1">
    <citation type="submission" date="2023-10" db="EMBL/GenBank/DDBJ databases">
        <title>Screening of Alkalihalophilus pseudofirmusBZ-TG-HK211 and Its Alleviation of Salt Stress on Rapeseed Growth.</title>
        <authorList>
            <person name="Zhao B."/>
            <person name="Guo T."/>
        </authorList>
    </citation>
    <scope>NUCLEOTIDE SEQUENCE</scope>
    <source>
        <strain evidence="2">BZ-TG-HK211</strain>
    </source>
</reference>
<protein>
    <submittedName>
        <fullName evidence="2">Uncharacterized protein</fullName>
    </submittedName>
</protein>
<feature type="transmembrane region" description="Helical" evidence="1">
    <location>
        <begin position="50"/>
        <end position="71"/>
    </location>
</feature>
<evidence type="ECO:0000313" key="2">
    <source>
        <dbReference type="EMBL" id="MDV2884583.1"/>
    </source>
</evidence>
<dbReference type="RefSeq" id="WP_323466051.1">
    <property type="nucleotide sequence ID" value="NZ_CP144224.1"/>
</dbReference>
<organism evidence="2 3">
    <name type="scientific">Alkalihalophilus pseudofirmus</name>
    <name type="common">Bacillus pseudofirmus</name>
    <dbReference type="NCBI Taxonomy" id="79885"/>
    <lineage>
        <taxon>Bacteria</taxon>
        <taxon>Bacillati</taxon>
        <taxon>Bacillota</taxon>
        <taxon>Bacilli</taxon>
        <taxon>Bacillales</taxon>
        <taxon>Bacillaceae</taxon>
        <taxon>Alkalihalophilus</taxon>
    </lineage>
</organism>
<dbReference type="Proteomes" id="UP001285636">
    <property type="component" value="Unassembled WGS sequence"/>
</dbReference>
<accession>A0AAJ2NLP4</accession>
<evidence type="ECO:0000313" key="3">
    <source>
        <dbReference type="Proteomes" id="UP001285636"/>
    </source>
</evidence>
<keyword evidence="1" id="KW-1133">Transmembrane helix</keyword>
<proteinExistence type="predicted"/>
<gene>
    <name evidence="2" type="ORF">RYX45_05290</name>
</gene>
<feature type="transmembrane region" description="Helical" evidence="1">
    <location>
        <begin position="5"/>
        <end position="23"/>
    </location>
</feature>
<comment type="caution">
    <text evidence="2">The sequence shown here is derived from an EMBL/GenBank/DDBJ whole genome shotgun (WGS) entry which is preliminary data.</text>
</comment>
<name>A0AAJ2NLP4_ALKPS</name>
<keyword evidence="1" id="KW-0472">Membrane</keyword>
<dbReference type="EMBL" id="JAWJAY010000001">
    <property type="protein sequence ID" value="MDV2884583.1"/>
    <property type="molecule type" value="Genomic_DNA"/>
</dbReference>
<sequence>MKKSWLSLFSGIIFGLIISLYVYRGEEVFFYIPYVHPNETFYLLEQNFDVTVGAVRIMVICSVAVYVLLFLREKVRKTPEQ</sequence>
<evidence type="ECO:0000256" key="1">
    <source>
        <dbReference type="SAM" id="Phobius"/>
    </source>
</evidence>
<dbReference type="AlphaFoldDB" id="A0AAJ2NLP4"/>
<keyword evidence="1" id="KW-0812">Transmembrane</keyword>